<gene>
    <name evidence="3" type="ORF">A2531_05295</name>
</gene>
<dbReference type="SUPFAM" id="SSF48208">
    <property type="entry name" value="Six-hairpin glycosidases"/>
    <property type="match status" value="1"/>
</dbReference>
<accession>A0A1F5TS99</accession>
<dbReference type="Gene3D" id="1.50.10.10">
    <property type="match status" value="1"/>
</dbReference>
<reference evidence="3 4" key="1">
    <citation type="journal article" date="2016" name="Nat. Commun.">
        <title>Thousands of microbial genomes shed light on interconnected biogeochemical processes in an aquifer system.</title>
        <authorList>
            <person name="Anantharaman K."/>
            <person name="Brown C.T."/>
            <person name="Hug L.A."/>
            <person name="Sharon I."/>
            <person name="Castelle C.J."/>
            <person name="Probst A.J."/>
            <person name="Thomas B.C."/>
            <person name="Singh A."/>
            <person name="Wilkins M.J."/>
            <person name="Karaoz U."/>
            <person name="Brodie E.L."/>
            <person name="Williams K.H."/>
            <person name="Hubbard S.S."/>
            <person name="Banfield J.F."/>
        </authorList>
    </citation>
    <scope>NUCLEOTIDE SEQUENCE [LARGE SCALE GENOMIC DNA]</scope>
</reference>
<dbReference type="Proteomes" id="UP000177579">
    <property type="component" value="Unassembled WGS sequence"/>
</dbReference>
<dbReference type="InterPro" id="IPR032790">
    <property type="entry name" value="GDE_C"/>
</dbReference>
<dbReference type="InterPro" id="IPR012341">
    <property type="entry name" value="6hp_glycosidase-like_sf"/>
</dbReference>
<dbReference type="EMBL" id="MFGO01000004">
    <property type="protein sequence ID" value="OGF41815.1"/>
    <property type="molecule type" value="Genomic_DNA"/>
</dbReference>
<keyword evidence="1" id="KW-0812">Transmembrane</keyword>
<feature type="transmembrane region" description="Helical" evidence="1">
    <location>
        <begin position="290"/>
        <end position="310"/>
    </location>
</feature>
<dbReference type="GO" id="GO:0005975">
    <property type="term" value="P:carbohydrate metabolic process"/>
    <property type="evidence" value="ECO:0007669"/>
    <property type="project" value="InterPro"/>
</dbReference>
<proteinExistence type="predicted"/>
<dbReference type="AlphaFoldDB" id="A0A1F5TS99"/>
<keyword evidence="1" id="KW-1133">Transmembrane helix</keyword>
<dbReference type="PANTHER" id="PTHR34987:SF4">
    <property type="entry name" value="ALPHA-L-RHAMNOSIDASE C-TERMINAL DOMAIN-CONTAINING PROTEIN"/>
    <property type="match status" value="1"/>
</dbReference>
<evidence type="ECO:0000313" key="3">
    <source>
        <dbReference type="EMBL" id="OGF41815.1"/>
    </source>
</evidence>
<comment type="caution">
    <text evidence="3">The sequence shown here is derived from an EMBL/GenBank/DDBJ whole genome shotgun (WGS) entry which is preliminary data.</text>
</comment>
<organism evidence="3 4">
    <name type="scientific">Candidatus Falkowbacteria bacterium RIFOXYD2_FULL_34_120</name>
    <dbReference type="NCBI Taxonomy" id="1798007"/>
    <lineage>
        <taxon>Bacteria</taxon>
        <taxon>Candidatus Falkowiibacteriota</taxon>
    </lineage>
</organism>
<evidence type="ECO:0000256" key="1">
    <source>
        <dbReference type="SAM" id="Phobius"/>
    </source>
</evidence>
<name>A0A1F5TS99_9BACT</name>
<sequence length="384" mass="44512">MSIIDKAYVQAVEVIKKCSHKSGFYASGLKGGYEALWSRDSMITALGASLIEEEFKKPFKKSLELLAKWQTPKGQIPNCVGSYNTDRRSDKTYNTVDSSLWFIVGHYVYANSYHDRSLLKKYKKNIARAIVWLKYQDPNEDGMITQLPTMDWQDAFPHKYGHVINTQALYYGVLKMIGDNKTAKHLKKNVNGDIESYLDLYNKKLGYYLPWNWKNHDGDREQEEWFDSLGNILAILTGLATRKIAKNIIKHIKKEKINEPFGLKAIWPPIKRGDKEWHSYFSKCNARTPLYYLNGGIWPFIGGFYVAVLTKMNMYKEAEMELKKLAQANMQKISTRDLKGKYEFNEWLHGETGKPKGEPYQAWSAGTYIYAYNCVKQKKAIFFE</sequence>
<dbReference type="Pfam" id="PF06202">
    <property type="entry name" value="GDE_C"/>
    <property type="match status" value="1"/>
</dbReference>
<dbReference type="PANTHER" id="PTHR34987">
    <property type="entry name" value="C, PUTATIVE (AFU_ORTHOLOGUE AFUA_3G02880)-RELATED"/>
    <property type="match status" value="1"/>
</dbReference>
<keyword evidence="1" id="KW-0472">Membrane</keyword>
<protein>
    <recommendedName>
        <fullName evidence="2">Glycogen debranching enzyme C-terminal domain-containing protein</fullName>
    </recommendedName>
</protein>
<evidence type="ECO:0000313" key="4">
    <source>
        <dbReference type="Proteomes" id="UP000177579"/>
    </source>
</evidence>
<feature type="domain" description="Glycogen debranching enzyme C-terminal" evidence="2">
    <location>
        <begin position="33"/>
        <end position="367"/>
    </location>
</feature>
<dbReference type="InterPro" id="IPR008928">
    <property type="entry name" value="6-hairpin_glycosidase_sf"/>
</dbReference>
<evidence type="ECO:0000259" key="2">
    <source>
        <dbReference type="Pfam" id="PF06202"/>
    </source>
</evidence>